<evidence type="ECO:0000313" key="3">
    <source>
        <dbReference type="EMBL" id="SFC89379.1"/>
    </source>
</evidence>
<keyword evidence="1 2" id="KW-0732">Signal</keyword>
<dbReference type="PROSITE" id="PS51257">
    <property type="entry name" value="PROKAR_LIPOPROTEIN"/>
    <property type="match status" value="1"/>
</dbReference>
<feature type="signal peptide" evidence="2">
    <location>
        <begin position="1"/>
        <end position="21"/>
    </location>
</feature>
<reference evidence="3 4" key="1">
    <citation type="submission" date="2016-10" db="EMBL/GenBank/DDBJ databases">
        <authorList>
            <person name="de Groot N.N."/>
        </authorList>
    </citation>
    <scope>NUCLEOTIDE SEQUENCE [LARGE SCALE GENOMIC DNA]</scope>
    <source>
        <strain evidence="3 4">DSM 26130</strain>
    </source>
</reference>
<dbReference type="AlphaFoldDB" id="A0A1I1MVJ0"/>
<dbReference type="SUPFAM" id="SSF69318">
    <property type="entry name" value="Integrin alpha N-terminal domain"/>
    <property type="match status" value="1"/>
</dbReference>
<evidence type="ECO:0000313" key="4">
    <source>
        <dbReference type="Proteomes" id="UP000198598"/>
    </source>
</evidence>
<accession>A0A1I1MVJ0</accession>
<protein>
    <submittedName>
        <fullName evidence="3">Repeat domain-containing protein</fullName>
    </submittedName>
</protein>
<dbReference type="STRING" id="662367.SAMN05216167_102729"/>
<proteinExistence type="predicted"/>
<dbReference type="PANTHER" id="PTHR44103">
    <property type="entry name" value="PROPROTEIN CONVERTASE P"/>
    <property type="match status" value="1"/>
</dbReference>
<sequence>MRQRLLFCLLLYLLFSCTAKKQDDKIQFDDIPVSALSGKQLSMAHCSRCHAFVSPDLLTKTYWRDVLPVMGHRMGIYSGGSRPDSLFDAGLSGSIVREANIFPERPILALADWRKIENYYLENSPDTIVPPLRKTKIRIGLPNFTYKEPSFSHRPSLTTMVKILPDNQGILFGDGKSRRNILTCLTPDFREKYSMRLESTPIHFHEKANDLYLTTIGKGVFPTDAPNGTLLRFMKNGSEPGYTAGTIAIPNLRRPVFMAYGDLTNDGLEDVVACEFGNQTGQLAWYANNGRGGYDKRILRDKPGASTAIIKDANNDGLMDIYVLMAQGDEGIFLYENQGSGKFQEKRLLSFLPLNGSQHMELADFNKDGFDDIVYVCGDNADKTPTLKKYHGIYIFLNDGKSNFRQSYFYQLNGAYKALVRDYDLDGDLDIAAISFFPDYLRYPEESFIYLKNKGNLKFDDYSFSESSKGRWAVMDAGDMDADGDIDLVLGSFVYFLPQGDTTGLGKKWLSTGPSVIVLENTIR</sequence>
<dbReference type="InterPro" id="IPR013517">
    <property type="entry name" value="FG-GAP"/>
</dbReference>
<dbReference type="OrthoDB" id="1391917at2"/>
<organism evidence="3 4">
    <name type="scientific">Spirosoma endophyticum</name>
    <dbReference type="NCBI Taxonomy" id="662367"/>
    <lineage>
        <taxon>Bacteria</taxon>
        <taxon>Pseudomonadati</taxon>
        <taxon>Bacteroidota</taxon>
        <taxon>Cytophagia</taxon>
        <taxon>Cytophagales</taxon>
        <taxon>Cytophagaceae</taxon>
        <taxon>Spirosoma</taxon>
    </lineage>
</organism>
<name>A0A1I1MVJ0_9BACT</name>
<dbReference type="InterPro" id="IPR028994">
    <property type="entry name" value="Integrin_alpha_N"/>
</dbReference>
<feature type="chain" id="PRO_5011526444" evidence="2">
    <location>
        <begin position="22"/>
        <end position="524"/>
    </location>
</feature>
<keyword evidence="4" id="KW-1185">Reference proteome</keyword>
<dbReference type="EMBL" id="FOLQ01000002">
    <property type="protein sequence ID" value="SFC89379.1"/>
    <property type="molecule type" value="Genomic_DNA"/>
</dbReference>
<dbReference type="Pfam" id="PF13517">
    <property type="entry name" value="FG-GAP_3"/>
    <property type="match status" value="1"/>
</dbReference>
<evidence type="ECO:0000256" key="1">
    <source>
        <dbReference type="ARBA" id="ARBA00022729"/>
    </source>
</evidence>
<dbReference type="PANTHER" id="PTHR44103:SF1">
    <property type="entry name" value="PROPROTEIN CONVERTASE P"/>
    <property type="match status" value="1"/>
</dbReference>
<evidence type="ECO:0000256" key="2">
    <source>
        <dbReference type="SAM" id="SignalP"/>
    </source>
</evidence>
<dbReference type="Gene3D" id="2.130.10.130">
    <property type="entry name" value="Integrin alpha, N-terminal"/>
    <property type="match status" value="1"/>
</dbReference>
<gene>
    <name evidence="3" type="ORF">SAMN05216167_102729</name>
</gene>
<dbReference type="Proteomes" id="UP000198598">
    <property type="component" value="Unassembled WGS sequence"/>
</dbReference>